<organism evidence="1 2">
    <name type="scientific">Nocardia huaxiensis</name>
    <dbReference type="NCBI Taxonomy" id="2755382"/>
    <lineage>
        <taxon>Bacteria</taxon>
        <taxon>Bacillati</taxon>
        <taxon>Actinomycetota</taxon>
        <taxon>Actinomycetes</taxon>
        <taxon>Mycobacteriales</taxon>
        <taxon>Nocardiaceae</taxon>
        <taxon>Nocardia</taxon>
    </lineage>
</organism>
<accession>A0A7D6ZN32</accession>
<dbReference type="InterPro" id="IPR050509">
    <property type="entry name" value="CoA-transferase_III"/>
</dbReference>
<keyword evidence="1" id="KW-0808">Transferase</keyword>
<dbReference type="InterPro" id="IPR003673">
    <property type="entry name" value="CoA-Trfase_fam_III"/>
</dbReference>
<dbReference type="GO" id="GO:0016740">
    <property type="term" value="F:transferase activity"/>
    <property type="evidence" value="ECO:0007669"/>
    <property type="project" value="UniProtKB-KW"/>
</dbReference>
<dbReference type="InterPro" id="IPR023606">
    <property type="entry name" value="CoA-Trfase_III_dom_1_sf"/>
</dbReference>
<dbReference type="AlphaFoldDB" id="A0A7D6ZN32"/>
<dbReference type="Pfam" id="PF02515">
    <property type="entry name" value="CoA_transf_3"/>
    <property type="match status" value="1"/>
</dbReference>
<dbReference type="EMBL" id="CP059399">
    <property type="protein sequence ID" value="QLY34647.1"/>
    <property type="molecule type" value="Genomic_DNA"/>
</dbReference>
<evidence type="ECO:0000313" key="1">
    <source>
        <dbReference type="EMBL" id="QLY34647.1"/>
    </source>
</evidence>
<name>A0A7D6ZN32_9NOCA</name>
<dbReference type="PANTHER" id="PTHR48228:SF4">
    <property type="entry name" value="BLR3030 PROTEIN"/>
    <property type="match status" value="1"/>
</dbReference>
<dbReference type="KEGG" id="nhu:H0264_24700"/>
<protein>
    <submittedName>
        <fullName evidence="1">CoA transferase</fullName>
    </submittedName>
</protein>
<proteinExistence type="predicted"/>
<gene>
    <name evidence="1" type="ORF">H0264_24700</name>
</gene>
<keyword evidence="2" id="KW-1185">Reference proteome</keyword>
<dbReference type="Proteomes" id="UP000515512">
    <property type="component" value="Chromosome"/>
</dbReference>
<evidence type="ECO:0000313" key="2">
    <source>
        <dbReference type="Proteomes" id="UP000515512"/>
    </source>
</evidence>
<reference evidence="1 2" key="1">
    <citation type="submission" date="2020-07" db="EMBL/GenBank/DDBJ databases">
        <authorList>
            <person name="Zhuang K."/>
            <person name="Ran Y."/>
        </authorList>
    </citation>
    <scope>NUCLEOTIDE SEQUENCE [LARGE SCALE GENOMIC DNA]</scope>
    <source>
        <strain evidence="1 2">WCH-YHL-001</strain>
    </source>
</reference>
<sequence>MTLPDPGANLAATLPVWSLAAGSVAAFAAAAERRRLACGLQPLATGLEPGRIAAAFSSDKLFRIDGAAIDQFAELSGFFRAEDAWVRTHANYSHHRARLLTVLGLPAEADRETVIARIAQLPAVEIEERAAELGAIAVRVRTEQEWADSPMGKAAADGPLVAIERRADTGVHETDSGATQMLPLRGVRVLDLTRVIAGPVATRALGLLGAEVIRVDPPQLPEIEWQYLDSCQGKRSIRLDLRRDLPIFSELLSAADILVTGYRPGALERLGVHAAEIRPGIIHGSVSAWGAQGPWSGRRGFDSIVQAASGISLLEGAQQNSRSGEPLGALPAQALDHGSGYLLAAGILDALTAREHDGHGRDVRVALARTGSWLLAAPSRTPSHPSAQVPDVRYTVTHGAVTTAGPAISEYPDYAWPAPPYGSDLPEWAPRPDGLLA</sequence>
<dbReference type="SUPFAM" id="SSF89796">
    <property type="entry name" value="CoA-transferase family III (CaiB/BaiF)"/>
    <property type="match status" value="2"/>
</dbReference>
<dbReference type="Gene3D" id="3.40.50.10540">
    <property type="entry name" value="Crotonobetainyl-coa:carnitine coa-transferase, domain 1"/>
    <property type="match status" value="1"/>
</dbReference>
<dbReference type="PANTHER" id="PTHR48228">
    <property type="entry name" value="SUCCINYL-COA--D-CITRAMALATE COA-TRANSFERASE"/>
    <property type="match status" value="1"/>
</dbReference>